<dbReference type="Pfam" id="PF00691">
    <property type="entry name" value="OmpA"/>
    <property type="match status" value="1"/>
</dbReference>
<dbReference type="InterPro" id="IPR036737">
    <property type="entry name" value="OmpA-like_sf"/>
</dbReference>
<evidence type="ECO:0000256" key="2">
    <source>
        <dbReference type="ARBA" id="ARBA00023136"/>
    </source>
</evidence>
<evidence type="ECO:0000256" key="4">
    <source>
        <dbReference type="PROSITE-ProRule" id="PRU00473"/>
    </source>
</evidence>
<organism evidence="6 7">
    <name type="scientific">Pelagibacterium lacus</name>
    <dbReference type="NCBI Taxonomy" id="2282655"/>
    <lineage>
        <taxon>Bacteria</taxon>
        <taxon>Pseudomonadati</taxon>
        <taxon>Pseudomonadota</taxon>
        <taxon>Alphaproteobacteria</taxon>
        <taxon>Hyphomicrobiales</taxon>
        <taxon>Devosiaceae</taxon>
        <taxon>Pelagibacterium</taxon>
    </lineage>
</organism>
<dbReference type="EMBL" id="QQNH01000009">
    <property type="protein sequence ID" value="RDE09006.1"/>
    <property type="molecule type" value="Genomic_DNA"/>
</dbReference>
<dbReference type="PRINTS" id="PR01021">
    <property type="entry name" value="OMPADOMAIN"/>
</dbReference>
<keyword evidence="7" id="KW-1185">Reference proteome</keyword>
<comment type="subcellular location">
    <subcellularLocation>
        <location evidence="1">Cell outer membrane</location>
    </subcellularLocation>
</comment>
<feature type="domain" description="OmpA-like" evidence="5">
    <location>
        <begin position="213"/>
        <end position="330"/>
    </location>
</feature>
<evidence type="ECO:0000313" key="7">
    <source>
        <dbReference type="Proteomes" id="UP000253759"/>
    </source>
</evidence>
<protein>
    <submittedName>
        <fullName evidence="6">OmpA family protein</fullName>
    </submittedName>
</protein>
<evidence type="ECO:0000259" key="5">
    <source>
        <dbReference type="PROSITE" id="PS51123"/>
    </source>
</evidence>
<dbReference type="Gene3D" id="3.30.1330.60">
    <property type="entry name" value="OmpA-like domain"/>
    <property type="match status" value="1"/>
</dbReference>
<gene>
    <name evidence="6" type="ORF">DVH29_08600</name>
</gene>
<accession>A0A369W2V8</accession>
<keyword evidence="2 4" id="KW-0472">Membrane</keyword>
<sequence length="331" mass="34208">MADDSASPGMPPVASERQACMAMTRTFAASAGLALAIALASAPASGQFQQLDTGDASFVWRAVKDDDGLRLEGNVPYDSVAAVLLQHGGTGTSEAMTVESGAPLGFLPDALAGLDALELLARGSVAFEEGNWSLSGEIADPEGGEKTTTALAELGVAEPRWSIAISGAETEPETADDRVRVREEGAGEPDEADEVAVILEEDDAGDAIAICRERAAAYMSERAVLFASGSARVSPESLPVIEGLADIVSVCPDAPIYVEGHTDSAGLAETNLVLSLSRAEAVVDALIDYGIGPERLYAVGYGASLPIAPNDTAAGRAQNRRIVFAFEDIAR</sequence>
<dbReference type="SUPFAM" id="SSF103088">
    <property type="entry name" value="OmpA-like"/>
    <property type="match status" value="1"/>
</dbReference>
<dbReference type="InterPro" id="IPR006664">
    <property type="entry name" value="OMP_bac"/>
</dbReference>
<comment type="caution">
    <text evidence="6">The sequence shown here is derived from an EMBL/GenBank/DDBJ whole genome shotgun (WGS) entry which is preliminary data.</text>
</comment>
<proteinExistence type="predicted"/>
<dbReference type="InterPro" id="IPR006665">
    <property type="entry name" value="OmpA-like"/>
</dbReference>
<dbReference type="PROSITE" id="PS51123">
    <property type="entry name" value="OMPA_2"/>
    <property type="match status" value="1"/>
</dbReference>
<dbReference type="Gene3D" id="3.40.1520.20">
    <property type="match status" value="1"/>
</dbReference>
<dbReference type="PANTHER" id="PTHR30329">
    <property type="entry name" value="STATOR ELEMENT OF FLAGELLAR MOTOR COMPLEX"/>
    <property type="match status" value="1"/>
</dbReference>
<evidence type="ECO:0000256" key="1">
    <source>
        <dbReference type="ARBA" id="ARBA00004442"/>
    </source>
</evidence>
<dbReference type="PANTHER" id="PTHR30329:SF21">
    <property type="entry name" value="LIPOPROTEIN YIAD-RELATED"/>
    <property type="match status" value="1"/>
</dbReference>
<name>A0A369W2V8_9HYPH</name>
<reference evidence="7" key="1">
    <citation type="submission" date="2018-07" db="EMBL/GenBank/DDBJ databases">
        <authorList>
            <person name="Liu B.-T."/>
            <person name="Du Z."/>
        </authorList>
    </citation>
    <scope>NUCLEOTIDE SEQUENCE [LARGE SCALE GENOMIC DNA]</scope>
    <source>
        <strain evidence="7">XYN52</strain>
    </source>
</reference>
<dbReference type="CDD" id="cd07185">
    <property type="entry name" value="OmpA_C-like"/>
    <property type="match status" value="1"/>
</dbReference>
<dbReference type="GO" id="GO:0009279">
    <property type="term" value="C:cell outer membrane"/>
    <property type="evidence" value="ECO:0007669"/>
    <property type="project" value="UniProtKB-SubCell"/>
</dbReference>
<evidence type="ECO:0000256" key="3">
    <source>
        <dbReference type="ARBA" id="ARBA00023237"/>
    </source>
</evidence>
<dbReference type="AlphaFoldDB" id="A0A369W2V8"/>
<dbReference type="InterPro" id="IPR050330">
    <property type="entry name" value="Bact_OuterMem_StrucFunc"/>
</dbReference>
<evidence type="ECO:0000313" key="6">
    <source>
        <dbReference type="EMBL" id="RDE09006.1"/>
    </source>
</evidence>
<keyword evidence="3" id="KW-0998">Cell outer membrane</keyword>
<dbReference type="Proteomes" id="UP000253759">
    <property type="component" value="Unassembled WGS sequence"/>
</dbReference>